<comment type="similarity">
    <text evidence="1">Belongs to the ROK (NagC/XylR) family.</text>
</comment>
<dbReference type="Gene3D" id="1.10.10.10">
    <property type="entry name" value="Winged helix-like DNA-binding domain superfamily/Winged helix DNA-binding domain"/>
    <property type="match status" value="1"/>
</dbReference>
<dbReference type="eggNOG" id="COG1940">
    <property type="taxonomic scope" value="Bacteria"/>
</dbReference>
<dbReference type="STRING" id="78345.BMERY_0073"/>
<accession>A0A087BI12</accession>
<organism evidence="2 3">
    <name type="scientific">Bifidobacterium merycicum</name>
    <dbReference type="NCBI Taxonomy" id="78345"/>
    <lineage>
        <taxon>Bacteria</taxon>
        <taxon>Bacillati</taxon>
        <taxon>Actinomycetota</taxon>
        <taxon>Actinomycetes</taxon>
        <taxon>Bifidobacteriales</taxon>
        <taxon>Bifidobacteriaceae</taxon>
        <taxon>Bifidobacterium</taxon>
    </lineage>
</organism>
<dbReference type="EMBL" id="JGZC01000005">
    <property type="protein sequence ID" value="KFI70662.1"/>
    <property type="molecule type" value="Genomic_DNA"/>
</dbReference>
<proteinExistence type="inferred from homology"/>
<dbReference type="Pfam" id="PF00480">
    <property type="entry name" value="ROK"/>
    <property type="match status" value="1"/>
</dbReference>
<gene>
    <name evidence="2" type="ORF">BMERY_0073</name>
</gene>
<name>A0A087BI12_9BIFI</name>
<reference evidence="2 3" key="1">
    <citation type="submission" date="2014-03" db="EMBL/GenBank/DDBJ databases">
        <title>Genomics of Bifidobacteria.</title>
        <authorList>
            <person name="Ventura M."/>
            <person name="Milani C."/>
            <person name="Lugli G.A."/>
        </authorList>
    </citation>
    <scope>NUCLEOTIDE SEQUENCE [LARGE SCALE GENOMIC DNA]</scope>
    <source>
        <strain evidence="2 3">LMG 11341</strain>
    </source>
</reference>
<dbReference type="InterPro" id="IPR036388">
    <property type="entry name" value="WH-like_DNA-bd_sf"/>
</dbReference>
<protein>
    <submittedName>
        <fullName evidence="2">ROK family protein</fullName>
        <ecNumber evidence="2">2.7.1.2</ecNumber>
    </submittedName>
</protein>
<sequence>MNTANPIAASRIGALSQAGVAETNRSRIMQHLYHHGISSRAQIAKALRLTPAAITKITAQLIEAGAIEETGGLEGEKNRRSIGLALDNTRFHVIGVKFARSLVQIGVFDLAGHASSLTTLPYVSNDTIDETIATVHGTIERLLDDDPTILTIGMAVPGPYLRENGHTAVVSSMQGWRAVNFISEFAESFRVPALIEQDARAGVLANYLFDPETEAGNANLAYYLVGEGVGLGVIDNGRIINGSLGTATEIGHVSIDVNGRPCDCGNIGCLERYCSTPAIHQMIIDDGTLIPDAATMSHTEACRKLFALANAGNETALGMIRTIGRYVGYGCLIIFNAFNPRTIVIGDIVSEAGQPLLDEVKRIVKERAIPEIYASTTIRLTSTPTDAAVLGAAAVAISYFLDHPSEFFNLK</sequence>
<dbReference type="AlphaFoldDB" id="A0A087BI12"/>
<evidence type="ECO:0000313" key="3">
    <source>
        <dbReference type="Proteomes" id="UP000029060"/>
    </source>
</evidence>
<keyword evidence="3" id="KW-1185">Reference proteome</keyword>
<dbReference type="SUPFAM" id="SSF53067">
    <property type="entry name" value="Actin-like ATPase domain"/>
    <property type="match status" value="2"/>
</dbReference>
<dbReference type="PROSITE" id="PS01125">
    <property type="entry name" value="ROK"/>
    <property type="match status" value="1"/>
</dbReference>
<evidence type="ECO:0000256" key="1">
    <source>
        <dbReference type="ARBA" id="ARBA00006479"/>
    </source>
</evidence>
<dbReference type="PANTHER" id="PTHR18964:SF149">
    <property type="entry name" value="BIFUNCTIONAL UDP-N-ACETYLGLUCOSAMINE 2-EPIMERASE_N-ACETYLMANNOSAMINE KINASE"/>
    <property type="match status" value="1"/>
</dbReference>
<keyword evidence="2" id="KW-0808">Transferase</keyword>
<dbReference type="EC" id="2.7.1.2" evidence="2"/>
<dbReference type="InterPro" id="IPR043129">
    <property type="entry name" value="ATPase_NBD"/>
</dbReference>
<dbReference type="OrthoDB" id="5174513at2"/>
<dbReference type="Gene3D" id="3.30.420.40">
    <property type="match status" value="2"/>
</dbReference>
<comment type="caution">
    <text evidence="2">The sequence shown here is derived from an EMBL/GenBank/DDBJ whole genome shotgun (WGS) entry which is preliminary data.</text>
</comment>
<dbReference type="PANTHER" id="PTHR18964">
    <property type="entry name" value="ROK (REPRESSOR, ORF, KINASE) FAMILY"/>
    <property type="match status" value="1"/>
</dbReference>
<dbReference type="Proteomes" id="UP000029060">
    <property type="component" value="Unassembled WGS sequence"/>
</dbReference>
<dbReference type="InterPro" id="IPR049874">
    <property type="entry name" value="ROK_cs"/>
</dbReference>
<evidence type="ECO:0000313" key="2">
    <source>
        <dbReference type="EMBL" id="KFI70662.1"/>
    </source>
</evidence>
<dbReference type="InterPro" id="IPR036390">
    <property type="entry name" value="WH_DNA-bd_sf"/>
</dbReference>
<dbReference type="SUPFAM" id="SSF46785">
    <property type="entry name" value="Winged helix' DNA-binding domain"/>
    <property type="match status" value="1"/>
</dbReference>
<dbReference type="InterPro" id="IPR000600">
    <property type="entry name" value="ROK"/>
</dbReference>
<dbReference type="GO" id="GO:0004340">
    <property type="term" value="F:glucokinase activity"/>
    <property type="evidence" value="ECO:0007669"/>
    <property type="project" value="UniProtKB-EC"/>
</dbReference>